<dbReference type="PROSITE" id="PS51123">
    <property type="entry name" value="OMPA_2"/>
    <property type="match status" value="1"/>
</dbReference>
<dbReference type="Pfam" id="PF00691">
    <property type="entry name" value="OmpA"/>
    <property type="match status" value="1"/>
</dbReference>
<evidence type="ECO:0000256" key="1">
    <source>
        <dbReference type="ARBA" id="ARBA00004442"/>
    </source>
</evidence>
<proteinExistence type="predicted"/>
<evidence type="ECO:0000313" key="6">
    <source>
        <dbReference type="EMBL" id="MBO2007937.1"/>
    </source>
</evidence>
<dbReference type="Proteomes" id="UP000664369">
    <property type="component" value="Unassembled WGS sequence"/>
</dbReference>
<dbReference type="EMBL" id="JAGETZ010000001">
    <property type="protein sequence ID" value="MBO2007937.1"/>
    <property type="molecule type" value="Genomic_DNA"/>
</dbReference>
<dbReference type="SUPFAM" id="SSF49464">
    <property type="entry name" value="Carboxypeptidase regulatory domain-like"/>
    <property type="match status" value="1"/>
</dbReference>
<dbReference type="SUPFAM" id="SSF103088">
    <property type="entry name" value="OmpA-like"/>
    <property type="match status" value="1"/>
</dbReference>
<dbReference type="CDD" id="cd07185">
    <property type="entry name" value="OmpA_C-like"/>
    <property type="match status" value="1"/>
</dbReference>
<reference evidence="6 7" key="1">
    <citation type="submission" date="2021-03" db="EMBL/GenBank/DDBJ databases">
        <authorList>
            <person name="Kim M.K."/>
        </authorList>
    </citation>
    <scope>NUCLEOTIDE SEQUENCE [LARGE SCALE GENOMIC DNA]</scope>
    <source>
        <strain evidence="6 7">BT442</strain>
    </source>
</reference>
<comment type="caution">
    <text evidence="6">The sequence shown here is derived from an EMBL/GenBank/DDBJ whole genome shotgun (WGS) entry which is preliminary data.</text>
</comment>
<evidence type="ECO:0000256" key="4">
    <source>
        <dbReference type="PROSITE-ProRule" id="PRU00473"/>
    </source>
</evidence>
<name>A0ABS3Q9P6_9BACT</name>
<dbReference type="PANTHER" id="PTHR30329">
    <property type="entry name" value="STATOR ELEMENT OF FLAGELLAR MOTOR COMPLEX"/>
    <property type="match status" value="1"/>
</dbReference>
<dbReference type="InterPro" id="IPR008969">
    <property type="entry name" value="CarboxyPept-like_regulatory"/>
</dbReference>
<evidence type="ECO:0000256" key="2">
    <source>
        <dbReference type="ARBA" id="ARBA00023136"/>
    </source>
</evidence>
<dbReference type="PANTHER" id="PTHR30329:SF21">
    <property type="entry name" value="LIPOPROTEIN YIAD-RELATED"/>
    <property type="match status" value="1"/>
</dbReference>
<keyword evidence="3" id="KW-0998">Cell outer membrane</keyword>
<dbReference type="RefSeq" id="WP_208173460.1">
    <property type="nucleotide sequence ID" value="NZ_JAGETZ010000001.1"/>
</dbReference>
<gene>
    <name evidence="6" type="ORF">J4E00_02680</name>
</gene>
<dbReference type="InterPro" id="IPR006664">
    <property type="entry name" value="OMP_bac"/>
</dbReference>
<comment type="subcellular location">
    <subcellularLocation>
        <location evidence="1">Cell outer membrane</location>
    </subcellularLocation>
</comment>
<keyword evidence="7" id="KW-1185">Reference proteome</keyword>
<dbReference type="InterPro" id="IPR006665">
    <property type="entry name" value="OmpA-like"/>
</dbReference>
<protein>
    <submittedName>
        <fullName evidence="6">OmpA family protein</fullName>
    </submittedName>
</protein>
<organism evidence="6 7">
    <name type="scientific">Hymenobacter negativus</name>
    <dbReference type="NCBI Taxonomy" id="2795026"/>
    <lineage>
        <taxon>Bacteria</taxon>
        <taxon>Pseudomonadati</taxon>
        <taxon>Bacteroidota</taxon>
        <taxon>Cytophagia</taxon>
        <taxon>Cytophagales</taxon>
        <taxon>Hymenobacteraceae</taxon>
        <taxon>Hymenobacter</taxon>
    </lineage>
</organism>
<evidence type="ECO:0000256" key="3">
    <source>
        <dbReference type="ARBA" id="ARBA00023237"/>
    </source>
</evidence>
<dbReference type="InterPro" id="IPR036737">
    <property type="entry name" value="OmpA-like_sf"/>
</dbReference>
<keyword evidence="2 4" id="KW-0472">Membrane</keyword>
<dbReference type="Gene3D" id="3.30.1330.60">
    <property type="entry name" value="OmpA-like domain"/>
    <property type="match status" value="1"/>
</dbReference>
<evidence type="ECO:0000259" key="5">
    <source>
        <dbReference type="PROSITE" id="PS51123"/>
    </source>
</evidence>
<sequence>MLFLLRHQAATVAAILVSGALPGGWGSTSVNYAEGKQAVEKKPVHKAVFNGRRENSSVVFYADGTVLARDARAQTTLPVAGATVTLTGSTGGPQTITSGPGGKFGFQLDSGMSYSIRAERSGYFAARATLSTVGRMPSPNQLPITLTMHKISKVIDYSIEDVLYDYNKYAIRPDAASRLDDLVQAMKNQPDIAIELLSHTDQRGSEHYNRNLSRQRAQAIADYMVKKGIAESRITARSYGETRPLVRWPKTEADYQRNRRTEFKVTRMAGPQPSWE</sequence>
<evidence type="ECO:0000313" key="7">
    <source>
        <dbReference type="Proteomes" id="UP000664369"/>
    </source>
</evidence>
<feature type="domain" description="OmpA-like" evidence="5">
    <location>
        <begin position="151"/>
        <end position="269"/>
    </location>
</feature>
<dbReference type="Gene3D" id="2.60.40.1120">
    <property type="entry name" value="Carboxypeptidase-like, regulatory domain"/>
    <property type="match status" value="1"/>
</dbReference>
<dbReference type="PRINTS" id="PR01021">
    <property type="entry name" value="OMPADOMAIN"/>
</dbReference>
<dbReference type="InterPro" id="IPR050330">
    <property type="entry name" value="Bact_OuterMem_StrucFunc"/>
</dbReference>
<accession>A0ABS3Q9P6</accession>